<organism evidence="1">
    <name type="scientific">marine sediment metagenome</name>
    <dbReference type="NCBI Taxonomy" id="412755"/>
    <lineage>
        <taxon>unclassified sequences</taxon>
        <taxon>metagenomes</taxon>
        <taxon>ecological metagenomes</taxon>
    </lineage>
</organism>
<proteinExistence type="predicted"/>
<reference evidence="1" key="1">
    <citation type="journal article" date="2015" name="Nature">
        <title>Complex archaea that bridge the gap between prokaryotes and eukaryotes.</title>
        <authorList>
            <person name="Spang A."/>
            <person name="Saw J.H."/>
            <person name="Jorgensen S.L."/>
            <person name="Zaremba-Niedzwiedzka K."/>
            <person name="Martijn J."/>
            <person name="Lind A.E."/>
            <person name="van Eijk R."/>
            <person name="Schleper C."/>
            <person name="Guy L."/>
            <person name="Ettema T.J."/>
        </authorList>
    </citation>
    <scope>NUCLEOTIDE SEQUENCE</scope>
</reference>
<sequence>MQLSEMAQELRANRHAFPNRWTSPHQGYAIILEELDELWEEIRMKTERRSAVHMRQECIQIAAMSIRFIEDLLDPDEDEIIG</sequence>
<gene>
    <name evidence="1" type="ORF">LCGC14_0846740</name>
</gene>
<comment type="caution">
    <text evidence="1">The sequence shown here is derived from an EMBL/GenBank/DDBJ whole genome shotgun (WGS) entry which is preliminary data.</text>
</comment>
<dbReference type="AlphaFoldDB" id="A0A0F9SIJ1"/>
<evidence type="ECO:0000313" key="1">
    <source>
        <dbReference type="EMBL" id="KKN29168.1"/>
    </source>
</evidence>
<evidence type="ECO:0008006" key="2">
    <source>
        <dbReference type="Google" id="ProtNLM"/>
    </source>
</evidence>
<accession>A0A0F9SIJ1</accession>
<name>A0A0F9SIJ1_9ZZZZ</name>
<dbReference type="EMBL" id="LAZR01002504">
    <property type="protein sequence ID" value="KKN29168.1"/>
    <property type="molecule type" value="Genomic_DNA"/>
</dbReference>
<dbReference type="SUPFAM" id="SSF101386">
    <property type="entry name" value="all-alpha NTP pyrophosphatases"/>
    <property type="match status" value="1"/>
</dbReference>
<protein>
    <recommendedName>
        <fullName evidence="2">NTP pyrophosphohydrolase MazG putative catalytic core domain-containing protein</fullName>
    </recommendedName>
</protein>